<dbReference type="Proteomes" id="UP001499910">
    <property type="component" value="Unassembled WGS sequence"/>
</dbReference>
<keyword evidence="2" id="KW-1185">Reference proteome</keyword>
<reference evidence="2" key="1">
    <citation type="journal article" date="2019" name="Int. J. Syst. Evol. Microbiol.">
        <title>The Global Catalogue of Microorganisms (GCM) 10K type strain sequencing project: providing services to taxonomists for standard genome sequencing and annotation.</title>
        <authorList>
            <consortium name="The Broad Institute Genomics Platform"/>
            <consortium name="The Broad Institute Genome Sequencing Center for Infectious Disease"/>
            <person name="Wu L."/>
            <person name="Ma J."/>
        </authorList>
    </citation>
    <scope>NUCLEOTIDE SEQUENCE [LARGE SCALE GENOMIC DNA]</scope>
    <source>
        <strain evidence="2">JCM 18015</strain>
    </source>
</reference>
<keyword evidence="1" id="KW-0282">Flagellum</keyword>
<dbReference type="EMBL" id="BAABHW010000002">
    <property type="protein sequence ID" value="GAA5074944.1"/>
    <property type="molecule type" value="Genomic_DNA"/>
</dbReference>
<keyword evidence="1" id="KW-0969">Cilium</keyword>
<evidence type="ECO:0000313" key="1">
    <source>
        <dbReference type="EMBL" id="GAA5074944.1"/>
    </source>
</evidence>
<protein>
    <submittedName>
        <fullName evidence="1">Flagellar biosynthesis regulator FlaF</fullName>
    </submittedName>
</protein>
<dbReference type="InterPro" id="IPR010845">
    <property type="entry name" value="FlaF"/>
</dbReference>
<name>A0ABP9LFF9_9RHOB</name>
<gene>
    <name evidence="1" type="primary">flaF</name>
    <name evidence="1" type="ORF">GCM10023209_22530</name>
</gene>
<proteinExistence type="predicted"/>
<comment type="caution">
    <text evidence="1">The sequence shown here is derived from an EMBL/GenBank/DDBJ whole genome shotgun (WGS) entry which is preliminary data.</text>
</comment>
<dbReference type="NCBIfam" id="NF009435">
    <property type="entry name" value="PRK12794.1"/>
    <property type="match status" value="1"/>
</dbReference>
<evidence type="ECO:0000313" key="2">
    <source>
        <dbReference type="Proteomes" id="UP001499910"/>
    </source>
</evidence>
<sequence>MTATSLARTAYAAASQPVRTPRGTEYAAFQSVTARLSRAAENPRDMATRAAAVHENRRLWTLLATDLADPENALPQSLRAQLLYLAEFSLLQSGQALRQTDALAALIDINTAVMRGLSGITEAA</sequence>
<organism evidence="1 2">
    <name type="scientific">[Roseibacterium] beibuensis</name>
    <dbReference type="NCBI Taxonomy" id="1193142"/>
    <lineage>
        <taxon>Bacteria</taxon>
        <taxon>Pseudomonadati</taxon>
        <taxon>Pseudomonadota</taxon>
        <taxon>Alphaproteobacteria</taxon>
        <taxon>Rhodobacterales</taxon>
        <taxon>Roseobacteraceae</taxon>
        <taxon>Roseicyclus</taxon>
    </lineage>
</organism>
<dbReference type="Pfam" id="PF07309">
    <property type="entry name" value="FlaF"/>
    <property type="match status" value="1"/>
</dbReference>
<dbReference type="RefSeq" id="WP_259553879.1">
    <property type="nucleotide sequence ID" value="NZ_BAABHW010000002.1"/>
</dbReference>
<accession>A0ABP9LFF9</accession>
<keyword evidence="1" id="KW-0966">Cell projection</keyword>